<keyword evidence="1" id="KW-1133">Transmembrane helix</keyword>
<evidence type="ECO:0000313" key="3">
    <source>
        <dbReference type="Proteomes" id="UP000299084"/>
    </source>
</evidence>
<comment type="caution">
    <text evidence="2">The sequence shown here is derived from an EMBL/GenBank/DDBJ whole genome shotgun (WGS) entry which is preliminary data.</text>
</comment>
<evidence type="ECO:0000313" key="2">
    <source>
        <dbReference type="EMBL" id="KAB1265812.1"/>
    </source>
</evidence>
<keyword evidence="1" id="KW-0472">Membrane</keyword>
<keyword evidence="1" id="KW-0812">Transmembrane</keyword>
<dbReference type="Proteomes" id="UP000299084">
    <property type="component" value="Unassembled WGS sequence"/>
</dbReference>
<sequence length="43" mass="5146">METSQVKYDYGIVRALWCLFYCCLLCLQLRIMLKDHIKSMCNV</sequence>
<gene>
    <name evidence="2" type="ORF">Cadr_000018918</name>
</gene>
<dbReference type="AlphaFoldDB" id="A0A5N4D402"/>
<reference evidence="2 3" key="1">
    <citation type="journal article" date="2019" name="Mol. Ecol. Resour.">
        <title>Improving Illumina assemblies with Hi-C and long reads: an example with the North African dromedary.</title>
        <authorList>
            <person name="Elbers J.P."/>
            <person name="Rogers M.F."/>
            <person name="Perelman P.L."/>
            <person name="Proskuryakova A.A."/>
            <person name="Serdyukova N.A."/>
            <person name="Johnson W.E."/>
            <person name="Horin P."/>
            <person name="Corander J."/>
            <person name="Murphy D."/>
            <person name="Burger P.A."/>
        </authorList>
    </citation>
    <scope>NUCLEOTIDE SEQUENCE [LARGE SCALE GENOMIC DNA]</scope>
    <source>
        <strain evidence="2">Drom800</strain>
        <tissue evidence="2">Blood</tissue>
    </source>
</reference>
<feature type="transmembrane region" description="Helical" evidence="1">
    <location>
        <begin position="12"/>
        <end position="33"/>
    </location>
</feature>
<proteinExistence type="predicted"/>
<dbReference type="EMBL" id="JWIN03000016">
    <property type="protein sequence ID" value="KAB1265812.1"/>
    <property type="molecule type" value="Genomic_DNA"/>
</dbReference>
<evidence type="ECO:0000256" key="1">
    <source>
        <dbReference type="SAM" id="Phobius"/>
    </source>
</evidence>
<name>A0A5N4D402_CAMDR</name>
<organism evidence="2 3">
    <name type="scientific">Camelus dromedarius</name>
    <name type="common">Dromedary</name>
    <name type="synonym">Arabian camel</name>
    <dbReference type="NCBI Taxonomy" id="9838"/>
    <lineage>
        <taxon>Eukaryota</taxon>
        <taxon>Metazoa</taxon>
        <taxon>Chordata</taxon>
        <taxon>Craniata</taxon>
        <taxon>Vertebrata</taxon>
        <taxon>Euteleostomi</taxon>
        <taxon>Mammalia</taxon>
        <taxon>Eutheria</taxon>
        <taxon>Laurasiatheria</taxon>
        <taxon>Artiodactyla</taxon>
        <taxon>Tylopoda</taxon>
        <taxon>Camelidae</taxon>
        <taxon>Camelus</taxon>
    </lineage>
</organism>
<keyword evidence="3" id="KW-1185">Reference proteome</keyword>
<accession>A0A5N4D402</accession>
<protein>
    <submittedName>
        <fullName evidence="2">Uncharacterized protein</fullName>
    </submittedName>
</protein>